<dbReference type="Gene3D" id="6.10.140.1270">
    <property type="match status" value="1"/>
</dbReference>
<sequence>MTSSWESLITSTSLSIFKDEEGQNERRFSPNVEVKEEPLTNYSTWSELKEATLNDDELENEANTDSQEIYGCNPLKDESGTLKCNECSKKLSPQSFIEHTETCEKIRENSLAATVKMPVQEASANKNAKNNNASTAETCNSNKKRKRSVNSEVEVTDPSISNKSLSPSGTKLPPEKKQKPKKEKEKKKTTGRNKGPIDLDKQCGVIAPPSTTPCTRSLTCKSHPMALKRAVQGRSQLYDILLAQYQKKSIGRPQNNGVANKQENGKKDGKNEVSEKDDGPIDSEQEVDSVMEALMCSKPRPITTRQDTYAPPTRRII</sequence>
<dbReference type="PROSITE" id="PS51505">
    <property type="entry name" value="SCA7"/>
    <property type="match status" value="1"/>
</dbReference>
<dbReference type="PANTHER" id="PTHR47805:SF1">
    <property type="entry name" value="SAGA-ASSOCIATED FACTOR 73"/>
    <property type="match status" value="1"/>
</dbReference>
<feature type="compositionally biased region" description="Polar residues" evidence="1">
    <location>
        <begin position="252"/>
        <end position="262"/>
    </location>
</feature>
<dbReference type="GO" id="GO:0006357">
    <property type="term" value="P:regulation of transcription by RNA polymerase II"/>
    <property type="evidence" value="ECO:0007669"/>
    <property type="project" value="TreeGrafter"/>
</dbReference>
<feature type="compositionally biased region" description="Polar residues" evidence="1">
    <location>
        <begin position="150"/>
        <end position="169"/>
    </location>
</feature>
<gene>
    <name evidence="3" type="ORF">AMORRO_LOCUS2030</name>
</gene>
<feature type="compositionally biased region" description="Low complexity" evidence="1">
    <location>
        <begin position="121"/>
        <end position="138"/>
    </location>
</feature>
<accession>A0A9N8Z5K5</accession>
<dbReference type="GO" id="GO:0031048">
    <property type="term" value="P:regulatory ncRNA-mediated heterochromatin formation"/>
    <property type="evidence" value="ECO:0007669"/>
    <property type="project" value="TreeGrafter"/>
</dbReference>
<name>A0A9N8Z5K5_9GLOM</name>
<organism evidence="3 4">
    <name type="scientific">Acaulospora morrowiae</name>
    <dbReference type="NCBI Taxonomy" id="94023"/>
    <lineage>
        <taxon>Eukaryota</taxon>
        <taxon>Fungi</taxon>
        <taxon>Fungi incertae sedis</taxon>
        <taxon>Mucoromycota</taxon>
        <taxon>Glomeromycotina</taxon>
        <taxon>Glomeromycetes</taxon>
        <taxon>Diversisporales</taxon>
        <taxon>Acaulosporaceae</taxon>
        <taxon>Acaulospora</taxon>
    </lineage>
</organism>
<dbReference type="InterPro" id="IPR037804">
    <property type="entry name" value="SGF73"/>
</dbReference>
<dbReference type="AlphaFoldDB" id="A0A9N8Z5K5"/>
<proteinExistence type="predicted"/>
<dbReference type="InterPro" id="IPR013243">
    <property type="entry name" value="SCA7_dom"/>
</dbReference>
<evidence type="ECO:0000259" key="2">
    <source>
        <dbReference type="PROSITE" id="PS51505"/>
    </source>
</evidence>
<feature type="domain" description="SCA7" evidence="2">
    <location>
        <begin position="190"/>
        <end position="257"/>
    </location>
</feature>
<dbReference type="EMBL" id="CAJVPV010000814">
    <property type="protein sequence ID" value="CAG8474952.1"/>
    <property type="molecule type" value="Genomic_DNA"/>
</dbReference>
<comment type="caution">
    <text evidence="3">The sequence shown here is derived from an EMBL/GenBank/DDBJ whole genome shotgun (WGS) entry which is preliminary data.</text>
</comment>
<dbReference type="GO" id="GO:1904802">
    <property type="term" value="P:RITS complex assembly"/>
    <property type="evidence" value="ECO:0007669"/>
    <property type="project" value="TreeGrafter"/>
</dbReference>
<dbReference type="OrthoDB" id="21678at2759"/>
<keyword evidence="4" id="KW-1185">Reference proteome</keyword>
<feature type="region of interest" description="Disordered" evidence="1">
    <location>
        <begin position="117"/>
        <end position="217"/>
    </location>
</feature>
<evidence type="ECO:0000256" key="1">
    <source>
        <dbReference type="SAM" id="MobiDB-lite"/>
    </source>
</evidence>
<dbReference type="Pfam" id="PF08313">
    <property type="entry name" value="SCA7"/>
    <property type="match status" value="1"/>
</dbReference>
<dbReference type="PANTHER" id="PTHR47805">
    <property type="entry name" value="SAGA-ASSOCIATED FACTOR 73"/>
    <property type="match status" value="1"/>
</dbReference>
<dbReference type="Proteomes" id="UP000789342">
    <property type="component" value="Unassembled WGS sequence"/>
</dbReference>
<feature type="region of interest" description="Disordered" evidence="1">
    <location>
        <begin position="248"/>
        <end position="317"/>
    </location>
</feature>
<evidence type="ECO:0000313" key="3">
    <source>
        <dbReference type="EMBL" id="CAG8474952.1"/>
    </source>
</evidence>
<reference evidence="3" key="1">
    <citation type="submission" date="2021-06" db="EMBL/GenBank/DDBJ databases">
        <authorList>
            <person name="Kallberg Y."/>
            <person name="Tangrot J."/>
            <person name="Rosling A."/>
        </authorList>
    </citation>
    <scope>NUCLEOTIDE SEQUENCE</scope>
    <source>
        <strain evidence="3">CL551</strain>
    </source>
</reference>
<dbReference type="GO" id="GO:0000124">
    <property type="term" value="C:SAGA complex"/>
    <property type="evidence" value="ECO:0007669"/>
    <property type="project" value="InterPro"/>
</dbReference>
<feature type="compositionally biased region" description="Basic and acidic residues" evidence="1">
    <location>
        <begin position="263"/>
        <end position="279"/>
    </location>
</feature>
<feature type="compositionally biased region" description="Basic and acidic residues" evidence="1">
    <location>
        <begin position="173"/>
        <end position="188"/>
    </location>
</feature>
<protein>
    <submittedName>
        <fullName evidence="3">1936_t:CDS:1</fullName>
    </submittedName>
</protein>
<feature type="compositionally biased region" description="Acidic residues" evidence="1">
    <location>
        <begin position="280"/>
        <end position="289"/>
    </location>
</feature>
<evidence type="ECO:0000313" key="4">
    <source>
        <dbReference type="Proteomes" id="UP000789342"/>
    </source>
</evidence>